<dbReference type="Proteomes" id="UP000190065">
    <property type="component" value="Unassembled WGS sequence"/>
</dbReference>
<dbReference type="CDD" id="cd04433">
    <property type="entry name" value="AFD_class_I"/>
    <property type="match status" value="1"/>
</dbReference>
<evidence type="ECO:0000313" key="4">
    <source>
        <dbReference type="Proteomes" id="UP000190065"/>
    </source>
</evidence>
<proteinExistence type="predicted"/>
<dbReference type="AlphaFoldDB" id="A0A1T4PA86"/>
<evidence type="ECO:0000313" key="3">
    <source>
        <dbReference type="EMBL" id="SJZ88301.1"/>
    </source>
</evidence>
<dbReference type="InterPro" id="IPR045851">
    <property type="entry name" value="AMP-bd_C_sf"/>
</dbReference>
<feature type="domain" description="AMP-binding enzyme C-terminal" evidence="2">
    <location>
        <begin position="356"/>
        <end position="430"/>
    </location>
</feature>
<dbReference type="PANTHER" id="PTHR43201">
    <property type="entry name" value="ACYL-COA SYNTHETASE"/>
    <property type="match status" value="1"/>
</dbReference>
<feature type="domain" description="AMP-dependent synthetase/ligase" evidence="1">
    <location>
        <begin position="10"/>
        <end position="90"/>
    </location>
</feature>
<dbReference type="GO" id="GO:0031956">
    <property type="term" value="F:medium-chain fatty acid-CoA ligase activity"/>
    <property type="evidence" value="ECO:0007669"/>
    <property type="project" value="TreeGrafter"/>
</dbReference>
<dbReference type="InterPro" id="IPR020845">
    <property type="entry name" value="AMP-binding_CS"/>
</dbReference>
<dbReference type="InterPro" id="IPR042099">
    <property type="entry name" value="ANL_N_sf"/>
</dbReference>
<gene>
    <name evidence="3" type="ORF">SAMN02745202_01361</name>
</gene>
<sequence>MITTIERLIARHAATHPDKIAIATPHEQLTYAAFNEAINRRADAFTALDNKAQLIESSQTPDFLINYFALHRAGVVAVPVSNSLGNDTRKALQQQLEQTCFPTNSADVLYTTGTTGQAKGVLISHEAIMANAENLVTAQGYTADTVFIICGPINHLGSLSKLYPTFMQGATIYLLEGLNDLNAFFNAFDYPSDKFATFMVPAHLRMLIHLARRQLKQVSHKLDFIETGAAPMQVCDMEELCRLLPTTRLYNTYASTETGIIATHNFNEDQCWPGCVGRAMKHASFSITPQGTIACAGPTLMTEYVGDAEATQKVKHDGQLFTEDLGHIDAQGRLFIDGRHSEVINIGGYKVAPTDVEAAALAHPGVSDCICIATPHPITDTALKLLVVCKPGAKLDKRALAQWLQTRLETYQVPMQYEEVTAIKRTFNGKLDRKAYRMKSFQE</sequence>
<dbReference type="InterPro" id="IPR025110">
    <property type="entry name" value="AMP-bd_C"/>
</dbReference>
<dbReference type="Pfam" id="PF13193">
    <property type="entry name" value="AMP-binding_C"/>
    <property type="match status" value="1"/>
</dbReference>
<dbReference type="InterPro" id="IPR000873">
    <property type="entry name" value="AMP-dep_synth/lig_dom"/>
</dbReference>
<reference evidence="3 4" key="1">
    <citation type="submission" date="2017-02" db="EMBL/GenBank/DDBJ databases">
        <authorList>
            <person name="Peterson S.W."/>
        </authorList>
    </citation>
    <scope>NUCLEOTIDE SEQUENCE [LARGE SCALE GENOMIC DNA]</scope>
    <source>
        <strain evidence="3 4">ATCC 43324</strain>
    </source>
</reference>
<dbReference type="PROSITE" id="PS00455">
    <property type="entry name" value="AMP_BINDING"/>
    <property type="match status" value="1"/>
</dbReference>
<dbReference type="EMBL" id="FUXK01000013">
    <property type="protein sequence ID" value="SJZ88301.1"/>
    <property type="molecule type" value="Genomic_DNA"/>
</dbReference>
<evidence type="ECO:0000259" key="1">
    <source>
        <dbReference type="Pfam" id="PF00501"/>
    </source>
</evidence>
<dbReference type="Pfam" id="PF00501">
    <property type="entry name" value="AMP-binding"/>
    <property type="match status" value="2"/>
</dbReference>
<name>A0A1T4PA86_9BACT</name>
<dbReference type="Gene3D" id="3.40.50.12780">
    <property type="entry name" value="N-terminal domain of ligase-like"/>
    <property type="match status" value="2"/>
</dbReference>
<organism evidence="3 4">
    <name type="scientific">Segatella oulorum</name>
    <dbReference type="NCBI Taxonomy" id="28136"/>
    <lineage>
        <taxon>Bacteria</taxon>
        <taxon>Pseudomonadati</taxon>
        <taxon>Bacteroidota</taxon>
        <taxon>Bacteroidia</taxon>
        <taxon>Bacteroidales</taxon>
        <taxon>Prevotellaceae</taxon>
        <taxon>Segatella</taxon>
    </lineage>
</organism>
<dbReference type="RefSeq" id="WP_036902349.1">
    <property type="nucleotide sequence ID" value="NZ_FUXK01000013.1"/>
</dbReference>
<feature type="domain" description="AMP-dependent synthetase/ligase" evidence="1">
    <location>
        <begin position="99"/>
        <end position="304"/>
    </location>
</feature>
<dbReference type="Gene3D" id="3.30.300.30">
    <property type="match status" value="1"/>
</dbReference>
<dbReference type="SUPFAM" id="SSF56801">
    <property type="entry name" value="Acetyl-CoA synthetase-like"/>
    <property type="match status" value="1"/>
</dbReference>
<protein>
    <submittedName>
        <fullName evidence="3">Long-chain acyl-CoA synthetase</fullName>
    </submittedName>
</protein>
<dbReference type="eggNOG" id="COG0318">
    <property type="taxonomic scope" value="Bacteria"/>
</dbReference>
<dbReference type="STRING" id="28136.SAMN02745202_01361"/>
<evidence type="ECO:0000259" key="2">
    <source>
        <dbReference type="Pfam" id="PF13193"/>
    </source>
</evidence>
<dbReference type="GO" id="GO:0006631">
    <property type="term" value="P:fatty acid metabolic process"/>
    <property type="evidence" value="ECO:0007669"/>
    <property type="project" value="TreeGrafter"/>
</dbReference>
<accession>A0A1T4PA86</accession>
<dbReference type="PANTHER" id="PTHR43201:SF32">
    <property type="entry name" value="2-SUCCINYLBENZOATE--COA LIGASE, CHLOROPLASTIC_PEROXISOMAL"/>
    <property type="match status" value="1"/>
</dbReference>